<dbReference type="AlphaFoldDB" id="I0YT33"/>
<evidence type="ECO:0000256" key="5">
    <source>
        <dbReference type="RuleBase" id="RU361277"/>
    </source>
</evidence>
<dbReference type="PANTHER" id="PTHR42813:SF1">
    <property type="entry name" value="DEHYDROGENASE, PUTATIVE (AFU_ORTHOLOGUE AFUA_5G03930)-RELATED"/>
    <property type="match status" value="1"/>
</dbReference>
<organism evidence="7 8">
    <name type="scientific">Coccomyxa subellipsoidea (strain C-169)</name>
    <name type="common">Green microalga</name>
    <dbReference type="NCBI Taxonomy" id="574566"/>
    <lineage>
        <taxon>Eukaryota</taxon>
        <taxon>Viridiplantae</taxon>
        <taxon>Chlorophyta</taxon>
        <taxon>core chlorophytes</taxon>
        <taxon>Trebouxiophyceae</taxon>
        <taxon>Trebouxiophyceae incertae sedis</taxon>
        <taxon>Coccomyxaceae</taxon>
        <taxon>Coccomyxa</taxon>
        <taxon>Coccomyxa subellipsoidea</taxon>
    </lineage>
</organism>
<accession>I0YT33</accession>
<feature type="domain" description="Enoyl reductase (ER)" evidence="6">
    <location>
        <begin position="14"/>
        <end position="386"/>
    </location>
</feature>
<dbReference type="InterPro" id="IPR013154">
    <property type="entry name" value="ADH-like_N"/>
</dbReference>
<dbReference type="InterPro" id="IPR020843">
    <property type="entry name" value="ER"/>
</dbReference>
<evidence type="ECO:0000259" key="6">
    <source>
        <dbReference type="SMART" id="SM00829"/>
    </source>
</evidence>
<dbReference type="InterPro" id="IPR011032">
    <property type="entry name" value="GroES-like_sf"/>
</dbReference>
<dbReference type="InterPro" id="IPR013149">
    <property type="entry name" value="ADH-like_C"/>
</dbReference>
<sequence>MVASRVISRNSYVHTQVIDVPKPKITNPGDAIIKVTSSAICGSDLHLYLNVIPGMEKNAVMGHEFMGIVESVGSDVKNIKPGDRVVSSFEMGCGQCFYCKRQIYSGCDCTNFSEVETKLYGHHTAGFHGYGTLTGGHPGGQAQFAHVLFADVNLLKVPSHLSDSKVLLLSDILPTAWHANELGGVGKGDRVAIWGAGPVGILAAHCAFFRGAERVVIIDEVADRLRFAKEKVPKVETLNFKEKKVPEALKEMMGPYAPDVSIEAVGIHYCKSWVHKFEMATMLETDPSETLNEIIFCTRKGGRIGVVGAYAGFTNHYNIGAFMEKGLTMAAGQTPVQKYWKDLLRWIEEGKLTPDMVITHELPLSKGPEAYKTFNDKTGGCVKVVLKPWLMETEE</sequence>
<dbReference type="Pfam" id="PF00107">
    <property type="entry name" value="ADH_zinc_N"/>
    <property type="match status" value="1"/>
</dbReference>
<dbReference type="InterPro" id="IPR002328">
    <property type="entry name" value="ADH_Zn_CS"/>
</dbReference>
<dbReference type="GO" id="GO:0008270">
    <property type="term" value="F:zinc ion binding"/>
    <property type="evidence" value="ECO:0007669"/>
    <property type="project" value="InterPro"/>
</dbReference>
<proteinExistence type="inferred from homology"/>
<keyword evidence="8" id="KW-1185">Reference proteome</keyword>
<dbReference type="RefSeq" id="XP_005646096.1">
    <property type="nucleotide sequence ID" value="XM_005646039.1"/>
</dbReference>
<comment type="caution">
    <text evidence="7">The sequence shown here is derived from an EMBL/GenBank/DDBJ whole genome shotgun (WGS) entry which is preliminary data.</text>
</comment>
<evidence type="ECO:0000256" key="1">
    <source>
        <dbReference type="ARBA" id="ARBA00001947"/>
    </source>
</evidence>
<keyword evidence="2 5" id="KW-0479">Metal-binding</keyword>
<dbReference type="InterPro" id="IPR036291">
    <property type="entry name" value="NAD(P)-bd_dom_sf"/>
</dbReference>
<dbReference type="EMBL" id="AGSI01000012">
    <property type="protein sequence ID" value="EIE21552.1"/>
    <property type="molecule type" value="Genomic_DNA"/>
</dbReference>
<evidence type="ECO:0000313" key="8">
    <source>
        <dbReference type="Proteomes" id="UP000007264"/>
    </source>
</evidence>
<evidence type="ECO:0000313" key="7">
    <source>
        <dbReference type="EMBL" id="EIE21552.1"/>
    </source>
</evidence>
<dbReference type="PANTHER" id="PTHR42813">
    <property type="entry name" value="ZINC-TYPE ALCOHOL DEHYDROGENASE-LIKE"/>
    <property type="match status" value="1"/>
</dbReference>
<dbReference type="Proteomes" id="UP000007264">
    <property type="component" value="Unassembled WGS sequence"/>
</dbReference>
<dbReference type="SUPFAM" id="SSF50129">
    <property type="entry name" value="GroES-like"/>
    <property type="match status" value="1"/>
</dbReference>
<dbReference type="SMART" id="SM00829">
    <property type="entry name" value="PKS_ER"/>
    <property type="match status" value="1"/>
</dbReference>
<protein>
    <submittedName>
        <fullName evidence="7">GroES-like protein</fullName>
    </submittedName>
</protein>
<keyword evidence="3 5" id="KW-0862">Zinc</keyword>
<dbReference type="SUPFAM" id="SSF51735">
    <property type="entry name" value="NAD(P)-binding Rossmann-fold domains"/>
    <property type="match status" value="1"/>
</dbReference>
<dbReference type="PROSITE" id="PS00059">
    <property type="entry name" value="ADH_ZINC"/>
    <property type="match status" value="1"/>
</dbReference>
<evidence type="ECO:0000256" key="2">
    <source>
        <dbReference type="ARBA" id="ARBA00022723"/>
    </source>
</evidence>
<reference evidence="7 8" key="1">
    <citation type="journal article" date="2012" name="Genome Biol.">
        <title>The genome of the polar eukaryotic microalga coccomyxa subellipsoidea reveals traits of cold adaptation.</title>
        <authorList>
            <person name="Blanc G."/>
            <person name="Agarkova I."/>
            <person name="Grimwood J."/>
            <person name="Kuo A."/>
            <person name="Brueggeman A."/>
            <person name="Dunigan D."/>
            <person name="Gurnon J."/>
            <person name="Ladunga I."/>
            <person name="Lindquist E."/>
            <person name="Lucas S."/>
            <person name="Pangilinan J."/>
            <person name="Proschold T."/>
            <person name="Salamov A."/>
            <person name="Schmutz J."/>
            <person name="Weeks D."/>
            <person name="Yamada T."/>
            <person name="Claverie J.M."/>
            <person name="Grigoriev I."/>
            <person name="Van Etten J."/>
            <person name="Lomsadze A."/>
            <person name="Borodovsky M."/>
        </authorList>
    </citation>
    <scope>NUCLEOTIDE SEQUENCE [LARGE SCALE GENOMIC DNA]</scope>
    <source>
        <strain evidence="7 8">C-169</strain>
    </source>
</reference>
<comment type="cofactor">
    <cofactor evidence="1 5">
        <name>Zn(2+)</name>
        <dbReference type="ChEBI" id="CHEBI:29105"/>
    </cofactor>
</comment>
<keyword evidence="4" id="KW-0560">Oxidoreductase</keyword>
<dbReference type="CDD" id="cd08283">
    <property type="entry name" value="FDH_like_1"/>
    <property type="match status" value="1"/>
</dbReference>
<gene>
    <name evidence="7" type="ORF">COCSUDRAFT_37346</name>
</gene>
<dbReference type="Pfam" id="PF08240">
    <property type="entry name" value="ADH_N"/>
    <property type="match status" value="1"/>
</dbReference>
<dbReference type="STRING" id="574566.I0YT33"/>
<dbReference type="GeneID" id="17039536"/>
<name>I0YT33_COCSC</name>
<dbReference type="GO" id="GO:0016491">
    <property type="term" value="F:oxidoreductase activity"/>
    <property type="evidence" value="ECO:0007669"/>
    <property type="project" value="UniProtKB-KW"/>
</dbReference>
<dbReference type="OrthoDB" id="256333at2759"/>
<dbReference type="KEGG" id="csl:COCSUDRAFT_37346"/>
<dbReference type="eggNOG" id="KOG0024">
    <property type="taxonomic scope" value="Eukaryota"/>
</dbReference>
<dbReference type="Gene3D" id="3.40.50.720">
    <property type="entry name" value="NAD(P)-binding Rossmann-like Domain"/>
    <property type="match status" value="1"/>
</dbReference>
<comment type="similarity">
    <text evidence="5">Belongs to the zinc-containing alcohol dehydrogenase family.</text>
</comment>
<dbReference type="Gene3D" id="3.90.180.10">
    <property type="entry name" value="Medium-chain alcohol dehydrogenases, catalytic domain"/>
    <property type="match status" value="1"/>
</dbReference>
<evidence type="ECO:0000256" key="4">
    <source>
        <dbReference type="ARBA" id="ARBA00023002"/>
    </source>
</evidence>
<evidence type="ECO:0000256" key="3">
    <source>
        <dbReference type="ARBA" id="ARBA00022833"/>
    </source>
</evidence>